<gene>
    <name evidence="2" type="ORF">VVD49_17815</name>
</gene>
<dbReference type="Pfam" id="PF03168">
    <property type="entry name" value="LEA_2"/>
    <property type="match status" value="1"/>
</dbReference>
<evidence type="ECO:0000259" key="1">
    <source>
        <dbReference type="SMART" id="SM00769"/>
    </source>
</evidence>
<organism evidence="2 3">
    <name type="scientific">Uliginosibacterium silvisoli</name>
    <dbReference type="NCBI Taxonomy" id="3114758"/>
    <lineage>
        <taxon>Bacteria</taxon>
        <taxon>Pseudomonadati</taxon>
        <taxon>Pseudomonadota</taxon>
        <taxon>Betaproteobacteria</taxon>
        <taxon>Rhodocyclales</taxon>
        <taxon>Zoogloeaceae</taxon>
        <taxon>Uliginosibacterium</taxon>
    </lineage>
</organism>
<dbReference type="Gene3D" id="2.60.40.1820">
    <property type="match status" value="1"/>
</dbReference>
<name>A0ABU6K6S4_9RHOO</name>
<keyword evidence="3" id="KW-1185">Reference proteome</keyword>
<dbReference type="SMART" id="SM00769">
    <property type="entry name" value="WHy"/>
    <property type="match status" value="1"/>
</dbReference>
<dbReference type="EMBL" id="JAYXHS010000003">
    <property type="protein sequence ID" value="MEC5387594.1"/>
    <property type="molecule type" value="Genomic_DNA"/>
</dbReference>
<feature type="domain" description="Water stress and hypersensitive response" evidence="1">
    <location>
        <begin position="32"/>
        <end position="146"/>
    </location>
</feature>
<dbReference type="SUPFAM" id="SSF117070">
    <property type="entry name" value="LEA14-like"/>
    <property type="match status" value="1"/>
</dbReference>
<dbReference type="Proteomes" id="UP001331561">
    <property type="component" value="Unassembled WGS sequence"/>
</dbReference>
<proteinExistence type="predicted"/>
<evidence type="ECO:0000313" key="2">
    <source>
        <dbReference type="EMBL" id="MEC5387594.1"/>
    </source>
</evidence>
<sequence length="169" mass="18222">MKARSWVSGWGVALLVLALSACASLQWHKPKVTLADVKVSGGNLLEKRLLLTLRVHNENDRDIVLDGLVFSVIAGDFVLVQGARNQPVVVARMADTLVDVEATARALDMLARLPGLVQKDGSLEYVVKGEALIRDYGKVPFDHRDRLDVQKLLGGASPRPPAASPAAPQ</sequence>
<dbReference type="InterPro" id="IPR013990">
    <property type="entry name" value="WHy-dom"/>
</dbReference>
<protein>
    <submittedName>
        <fullName evidence="2">LEA type 2 family protein</fullName>
    </submittedName>
</protein>
<dbReference type="InterPro" id="IPR004864">
    <property type="entry name" value="LEA_2"/>
</dbReference>
<comment type="caution">
    <text evidence="2">The sequence shown here is derived from an EMBL/GenBank/DDBJ whole genome shotgun (WGS) entry which is preliminary data.</text>
</comment>
<dbReference type="PROSITE" id="PS51257">
    <property type="entry name" value="PROKAR_LIPOPROTEIN"/>
    <property type="match status" value="1"/>
</dbReference>
<reference evidence="2 3" key="1">
    <citation type="submission" date="2024-01" db="EMBL/GenBank/DDBJ databases">
        <title>Uliginosibacterium soil sp. nov.</title>
        <authorList>
            <person name="Lv Y."/>
        </authorList>
    </citation>
    <scope>NUCLEOTIDE SEQUENCE [LARGE SCALE GENOMIC DNA]</scope>
    <source>
        <strain evidence="2 3">H3</strain>
    </source>
</reference>
<dbReference type="RefSeq" id="WP_327600562.1">
    <property type="nucleotide sequence ID" value="NZ_JAYXHS010000003.1"/>
</dbReference>
<evidence type="ECO:0000313" key="3">
    <source>
        <dbReference type="Proteomes" id="UP001331561"/>
    </source>
</evidence>
<accession>A0ABU6K6S4</accession>